<dbReference type="SUPFAM" id="SSF63446">
    <property type="entry name" value="Type I dockerin domain"/>
    <property type="match status" value="1"/>
</dbReference>
<feature type="domain" description="CBM6" evidence="7">
    <location>
        <begin position="718"/>
        <end position="840"/>
    </location>
</feature>
<evidence type="ECO:0000256" key="3">
    <source>
        <dbReference type="ARBA" id="ARBA00022801"/>
    </source>
</evidence>
<dbReference type="Proteomes" id="UP000618579">
    <property type="component" value="Unassembled WGS sequence"/>
</dbReference>
<evidence type="ECO:0000259" key="6">
    <source>
        <dbReference type="PROSITE" id="PS50853"/>
    </source>
</evidence>
<protein>
    <recommendedName>
        <fullName evidence="5">Alpha-galactosidase</fullName>
        <ecNumber evidence="5">3.2.1.22</ecNumber>
    </recommendedName>
    <alternativeName>
        <fullName evidence="5">Melibiase</fullName>
    </alternativeName>
</protein>
<dbReference type="Gene3D" id="2.60.120.1060">
    <property type="entry name" value="NPCBM/NEW2 domain"/>
    <property type="match status" value="1"/>
</dbReference>
<dbReference type="InterPro" id="IPR013785">
    <property type="entry name" value="Aldolase_TIM"/>
</dbReference>
<dbReference type="CDD" id="cd04081">
    <property type="entry name" value="CBM35_galactosidase-like"/>
    <property type="match status" value="1"/>
</dbReference>
<dbReference type="InterPro" id="IPR013780">
    <property type="entry name" value="Glyco_hydro_b"/>
</dbReference>
<dbReference type="Pfam" id="PF17801">
    <property type="entry name" value="Melibiase_C"/>
    <property type="match status" value="1"/>
</dbReference>
<dbReference type="Pfam" id="PF08305">
    <property type="entry name" value="NPCBM"/>
    <property type="match status" value="1"/>
</dbReference>
<evidence type="ECO:0000259" key="7">
    <source>
        <dbReference type="PROSITE" id="PS51175"/>
    </source>
</evidence>
<dbReference type="PANTHER" id="PTHR11452:SF33">
    <property type="entry name" value="ALPHA-GALACTOSIDASE 2"/>
    <property type="match status" value="1"/>
</dbReference>
<dbReference type="Gene3D" id="2.60.40.10">
    <property type="entry name" value="Immunoglobulins"/>
    <property type="match status" value="2"/>
</dbReference>
<dbReference type="InterPro" id="IPR008979">
    <property type="entry name" value="Galactose-bd-like_sf"/>
</dbReference>
<keyword evidence="2" id="KW-0732">Signal</keyword>
<comment type="catalytic activity">
    <reaction evidence="5">
        <text>Hydrolysis of terminal, non-reducing alpha-D-galactose residues in alpha-D-galactosides, including galactose oligosaccharides, galactomannans and galactolipids.</text>
        <dbReference type="EC" id="3.2.1.22"/>
    </reaction>
</comment>
<evidence type="ECO:0000256" key="4">
    <source>
        <dbReference type="ARBA" id="ARBA00023295"/>
    </source>
</evidence>
<dbReference type="Pfam" id="PF00404">
    <property type="entry name" value="Dockerin_1"/>
    <property type="match status" value="1"/>
</dbReference>
<evidence type="ECO:0000313" key="9">
    <source>
        <dbReference type="EMBL" id="NOV04362.1"/>
    </source>
</evidence>
<evidence type="ECO:0000313" key="10">
    <source>
        <dbReference type="Proteomes" id="UP000618579"/>
    </source>
</evidence>
<dbReference type="InterPro" id="IPR005084">
    <property type="entry name" value="CBM6"/>
</dbReference>
<dbReference type="PROSITE" id="PS50853">
    <property type="entry name" value="FN3"/>
    <property type="match status" value="1"/>
</dbReference>
<dbReference type="SMART" id="SM00776">
    <property type="entry name" value="NPCBM"/>
    <property type="match status" value="1"/>
</dbReference>
<dbReference type="EC" id="3.2.1.22" evidence="5"/>
<dbReference type="InterPro" id="IPR013222">
    <property type="entry name" value="Glyco_hyd_98_carb-bd"/>
</dbReference>
<dbReference type="InterPro" id="IPR003961">
    <property type="entry name" value="FN3_dom"/>
</dbReference>
<dbReference type="PROSITE" id="PS51766">
    <property type="entry name" value="DOCKERIN"/>
    <property type="match status" value="1"/>
</dbReference>
<dbReference type="PRINTS" id="PR00740">
    <property type="entry name" value="GLHYDRLASE27"/>
</dbReference>
<dbReference type="InterPro" id="IPR036439">
    <property type="entry name" value="Dockerin_dom_sf"/>
</dbReference>
<keyword evidence="4 5" id="KW-0326">Glycosidase</keyword>
<feature type="domain" description="Dockerin" evidence="8">
    <location>
        <begin position="1391"/>
        <end position="1455"/>
    </location>
</feature>
<keyword evidence="5" id="KW-1015">Disulfide bond</keyword>
<dbReference type="Gene3D" id="3.20.20.70">
    <property type="entry name" value="Aldolase class I"/>
    <property type="match status" value="1"/>
</dbReference>
<evidence type="ECO:0000256" key="5">
    <source>
        <dbReference type="RuleBase" id="RU361168"/>
    </source>
</evidence>
<evidence type="ECO:0000256" key="2">
    <source>
        <dbReference type="ARBA" id="ARBA00022729"/>
    </source>
</evidence>
<dbReference type="InterPro" id="IPR038637">
    <property type="entry name" value="NPCBM_sf"/>
</dbReference>
<gene>
    <name evidence="9" type="ORF">GC097_30760</name>
</gene>
<dbReference type="Pfam" id="PF16499">
    <property type="entry name" value="Melibiase_2"/>
    <property type="match status" value="2"/>
</dbReference>
<evidence type="ECO:0000256" key="1">
    <source>
        <dbReference type="ARBA" id="ARBA00009743"/>
    </source>
</evidence>
<dbReference type="SUPFAM" id="SSF51011">
    <property type="entry name" value="Glycosyl hydrolase domain"/>
    <property type="match status" value="1"/>
</dbReference>
<dbReference type="Gene3D" id="1.10.1330.10">
    <property type="entry name" value="Dockerin domain"/>
    <property type="match status" value="1"/>
</dbReference>
<dbReference type="EMBL" id="WHNZ01000081">
    <property type="protein sequence ID" value="NOV04362.1"/>
    <property type="molecule type" value="Genomic_DNA"/>
</dbReference>
<name>A0ABX1ZWD1_9BACL</name>
<dbReference type="Gene3D" id="2.60.120.260">
    <property type="entry name" value="Galactose-binding domain-like"/>
    <property type="match status" value="1"/>
</dbReference>
<dbReference type="SUPFAM" id="SSF49265">
    <property type="entry name" value="Fibronectin type III"/>
    <property type="match status" value="2"/>
</dbReference>
<dbReference type="InterPro" id="IPR016134">
    <property type="entry name" value="Dockerin_dom"/>
</dbReference>
<dbReference type="InterPro" id="IPR008965">
    <property type="entry name" value="CBM2/CBM3_carb-bd_dom_sf"/>
</dbReference>
<dbReference type="Gene3D" id="2.60.40.680">
    <property type="match status" value="1"/>
</dbReference>
<dbReference type="CDD" id="cd00063">
    <property type="entry name" value="FN3"/>
    <property type="match status" value="1"/>
</dbReference>
<comment type="caution">
    <text evidence="9">The sequence shown here is derived from an EMBL/GenBank/DDBJ whole genome shotgun (WGS) entry which is preliminary data.</text>
</comment>
<dbReference type="PROSITE" id="PS51175">
    <property type="entry name" value="CBM6"/>
    <property type="match status" value="1"/>
</dbReference>
<dbReference type="InterPro" id="IPR002102">
    <property type="entry name" value="Cohesin_dom"/>
</dbReference>
<reference evidence="9 10" key="1">
    <citation type="submission" date="2019-10" db="EMBL/GenBank/DDBJ databases">
        <title>Description of Paenibacillus pedi sp. nov.</title>
        <authorList>
            <person name="Carlier A."/>
            <person name="Qi S."/>
        </authorList>
    </citation>
    <scope>NUCLEOTIDE SEQUENCE [LARGE SCALE GENOMIC DNA]</scope>
    <source>
        <strain evidence="9 10">LMG 31457</strain>
    </source>
</reference>
<dbReference type="SUPFAM" id="SSF49785">
    <property type="entry name" value="Galactose-binding domain-like"/>
    <property type="match status" value="2"/>
</dbReference>
<feature type="domain" description="Fibronectin type-III" evidence="6">
    <location>
        <begin position="538"/>
        <end position="631"/>
    </location>
</feature>
<dbReference type="InterPro" id="IPR041233">
    <property type="entry name" value="Melibiase_C"/>
</dbReference>
<evidence type="ECO:0000259" key="8">
    <source>
        <dbReference type="PROSITE" id="PS51766"/>
    </source>
</evidence>
<dbReference type="SMART" id="SM00060">
    <property type="entry name" value="FN3"/>
    <property type="match status" value="2"/>
</dbReference>
<dbReference type="CDD" id="cd14256">
    <property type="entry name" value="Dockerin_I"/>
    <property type="match status" value="1"/>
</dbReference>
<proteinExistence type="inferred from homology"/>
<organism evidence="9 10">
    <name type="scientific">Paenibacillus planticolens</name>
    <dbReference type="NCBI Taxonomy" id="2654976"/>
    <lineage>
        <taxon>Bacteria</taxon>
        <taxon>Bacillati</taxon>
        <taxon>Bacillota</taxon>
        <taxon>Bacilli</taxon>
        <taxon>Bacillales</taxon>
        <taxon>Paenibacillaceae</taxon>
        <taxon>Paenibacillus</taxon>
    </lineage>
</organism>
<dbReference type="SUPFAM" id="SSF49384">
    <property type="entry name" value="Carbohydrate-binding domain"/>
    <property type="match status" value="1"/>
</dbReference>
<dbReference type="InterPro" id="IPR018247">
    <property type="entry name" value="EF_Hand_1_Ca_BS"/>
</dbReference>
<dbReference type="CDD" id="cd08547">
    <property type="entry name" value="Type_II_cohesin"/>
    <property type="match status" value="1"/>
</dbReference>
<dbReference type="CDD" id="cd14792">
    <property type="entry name" value="GH27"/>
    <property type="match status" value="1"/>
</dbReference>
<sequence length="1455" mass="153494">MSMFKILKMPTAVLLSFFILVSGLISMFAVPPQEAKASDNGLAQKPIMGWSSWSFIRKDPTEAKIKAQADVLAAKFKSHGYEYVNLDDFYMLNWTTNVDTYGRWVVDPARFPNGMKALGDYIHSLGLKFGIYVTPGIPKGAVDKNTPIEGTPYYAKDIADTTKTEKNYNYKNMYYIDYSKPGAQEFIDSWARLFASYGADFLKLDGVGDFDIPDIEAWSKALKNSGRPIHLALSNSLNINYGATWKQLANGWRTQGDVECYCATLTDWSHVSGRFNTAANWAPYAGPGGWSDFDSINVANGANDGLTDDEKQTYVSLWAIGASHFYFGSDLTNLDDYGVRLMTNDEIIAVNQSGVAGKRLSNSSSAQVFYQKLPDGSFNVALFSTGGSSANVTVNWSDLGIQGPAWVRDLWSHSEQGTFNTGYSAAIASHGSRVIKVTPLSALTVVPGNGAMDIDTAAPVNFSWAAVPNADSYRLTIADDSNFSKIVFNNTVNTVSKAVTGLQNDKQYFWRISAIAGGNEQIIGTFMFYTKLSVPPAAPSGVSVARTSASAAKLKWNNTFGASSYSVYKKSADAEGSGPYIQIASGITALEYTDLNAPMDTKYNYTVTASNSNGEGVPSLAALLADRTPAEIAAGITSLQAPLPDATSLALPLVPANFTVAIKSSDKPTVIGVDGRIVPPVNPATVTLVLEITRTFDNSKASTAALQVVVPAKSTITSFYEAENATLGSTTTKVSSCTPCSGGKKVGYIGNNAANYALFSNINAPVAGLYNLRIDYLTGAPRSFFISVNNGAGLEVPLNGPDFNTVLSAMISIELQAGSNTIKFYNNTAYGPDLDRIGIGEANAATVASKITSITAPGKDVRTLALPAVPAGYAIKIKRSDNSDVIRTDGTIIPPDMDMAVTLVLEVTKVSDGSTSETGAIQVVVPAKSNAVLTSAQVAAGITAIAAPAKDAVSLTLPSVPAGFIIGIKSSDKPDIIGLDGTITPPDTPATVTLVLEVTDTTDYSSTTSTAGIQVTVPAKSKDQQSDTVYLSDLNWISATSGSNRVNKDRNEQSTVNPIKINGVPYAKGIGTHVDSEIIYKLNGQFARFKAVVGPDDYTLTNPNKPTAVQFYVYGDGQLLFDSGIMRTNPYTLPKEIDVGTAGVNELKLVVLGRADGANPRVSGSSDWADARLIKGSQPPASPQVTLNGSDSVNTGGSFDLTIGAQQVKGSIYGYDLAIEVDPSQIDVLSAKALKDGLMIVDKKTASGQLRILAVAIGDDKAASANGDLLVIHGKAKSLAQSATASIRATLVVANGDGAETQLDGVFHDLHITYVDKALLNDLIASAQSTVNAAVEGTQPGQYPAGSKAALSAAIESAQAVAGNSAASQQQVEQAAVDLGAALQAFKASVITGIPGDVNGDGKVSIGDLAIAAKYYGKSSADSDWDQYKFADLNHDGVIDITDLAMIAQKILDVE</sequence>
<comment type="similarity">
    <text evidence="1 5">Belongs to the glycosyl hydrolase 27 family.</text>
</comment>
<dbReference type="PANTHER" id="PTHR11452">
    <property type="entry name" value="ALPHA-GALACTOSIDASE/ALPHA-N-ACETYLGALACTOSAMINIDASE"/>
    <property type="match status" value="1"/>
</dbReference>
<keyword evidence="10" id="KW-1185">Reference proteome</keyword>
<keyword evidence="3 5" id="KW-0378">Hydrolase</keyword>
<dbReference type="Gene3D" id="2.60.40.1180">
    <property type="entry name" value="Golgi alpha-mannosidase II"/>
    <property type="match status" value="1"/>
</dbReference>
<dbReference type="InterPro" id="IPR036116">
    <property type="entry name" value="FN3_sf"/>
</dbReference>
<dbReference type="SUPFAM" id="SSF51445">
    <property type="entry name" value="(Trans)glycosidases"/>
    <property type="match status" value="1"/>
</dbReference>
<dbReference type="InterPro" id="IPR017853">
    <property type="entry name" value="GH"/>
</dbReference>
<dbReference type="InterPro" id="IPR002241">
    <property type="entry name" value="Glyco_hydro_27"/>
</dbReference>
<dbReference type="InterPro" id="IPR013783">
    <property type="entry name" value="Ig-like_fold"/>
</dbReference>
<dbReference type="Pfam" id="PF00963">
    <property type="entry name" value="Cohesin"/>
    <property type="match status" value="1"/>
</dbReference>
<dbReference type="PROSITE" id="PS00018">
    <property type="entry name" value="EF_HAND_1"/>
    <property type="match status" value="2"/>
</dbReference>
<dbReference type="Gene3D" id="1.20.1270.90">
    <property type="entry name" value="AF1782-like"/>
    <property type="match status" value="1"/>
</dbReference>
<accession>A0ABX1ZWD1</accession>
<dbReference type="InterPro" id="IPR002105">
    <property type="entry name" value="Dockerin_1_rpt"/>
</dbReference>